<comment type="caution">
    <text evidence="1">The sequence shown here is derived from an EMBL/GenBank/DDBJ whole genome shotgun (WGS) entry which is preliminary data.</text>
</comment>
<dbReference type="EMBL" id="JBHUDB010000027">
    <property type="protein sequence ID" value="MFD1572434.1"/>
    <property type="molecule type" value="Genomic_DNA"/>
</dbReference>
<protein>
    <submittedName>
        <fullName evidence="1">Uncharacterized protein</fullName>
    </submittedName>
</protein>
<organism evidence="1 2">
    <name type="scientific">Halorubrum laminariae</name>
    <dbReference type="NCBI Taxonomy" id="1433523"/>
    <lineage>
        <taxon>Archaea</taxon>
        <taxon>Methanobacteriati</taxon>
        <taxon>Methanobacteriota</taxon>
        <taxon>Stenosarchaea group</taxon>
        <taxon>Halobacteria</taxon>
        <taxon>Halobacteriales</taxon>
        <taxon>Haloferacaceae</taxon>
        <taxon>Halorubrum</taxon>
    </lineage>
</organism>
<dbReference type="AlphaFoldDB" id="A0ABD6C669"/>
<reference evidence="1 2" key="1">
    <citation type="journal article" date="2019" name="Int. J. Syst. Evol. Microbiol.">
        <title>The Global Catalogue of Microorganisms (GCM) 10K type strain sequencing project: providing services to taxonomists for standard genome sequencing and annotation.</title>
        <authorList>
            <consortium name="The Broad Institute Genomics Platform"/>
            <consortium name="The Broad Institute Genome Sequencing Center for Infectious Disease"/>
            <person name="Wu L."/>
            <person name="Ma J."/>
        </authorList>
    </citation>
    <scope>NUCLEOTIDE SEQUENCE [LARGE SCALE GENOMIC DNA]</scope>
    <source>
        <strain evidence="1 2">CGMCC 1.12689</strain>
    </source>
</reference>
<gene>
    <name evidence="1" type="ORF">ACFR9T_17970</name>
</gene>
<name>A0ABD6C669_9EURY</name>
<dbReference type="Proteomes" id="UP001597185">
    <property type="component" value="Unassembled WGS sequence"/>
</dbReference>
<evidence type="ECO:0000313" key="2">
    <source>
        <dbReference type="Proteomes" id="UP001597185"/>
    </source>
</evidence>
<evidence type="ECO:0000313" key="1">
    <source>
        <dbReference type="EMBL" id="MFD1572434.1"/>
    </source>
</evidence>
<sequence length="70" mass="7830">MNHLDGGSNTSVADSWRLECPVGHSGTSVQSRTDHWYCSRCAARNIHPAYSYVRDKQTGEFVEPGEVVFE</sequence>
<keyword evidence="2" id="KW-1185">Reference proteome</keyword>
<proteinExistence type="predicted"/>
<accession>A0ABD6C669</accession>
<dbReference type="RefSeq" id="WP_256418625.1">
    <property type="nucleotide sequence ID" value="NZ_JANHDL010000007.1"/>
</dbReference>